<comment type="caution">
    <text evidence="2">The sequence shown here is derived from an EMBL/GenBank/DDBJ whole genome shotgun (WGS) entry which is preliminary data.</text>
</comment>
<dbReference type="NCBIfam" id="TIGR04183">
    <property type="entry name" value="Por_Secre_tail"/>
    <property type="match status" value="1"/>
</dbReference>
<sequence>MTTEPKSEEVFIRILDTKGQMVYEKNFKAGTWMESQKLDISQFGDGLFLIEITDNDSKSTGMFIKVK</sequence>
<organism evidence="2">
    <name type="scientific">termite gut metagenome</name>
    <dbReference type="NCBI Taxonomy" id="433724"/>
    <lineage>
        <taxon>unclassified sequences</taxon>
        <taxon>metagenomes</taxon>
        <taxon>organismal metagenomes</taxon>
    </lineage>
</organism>
<dbReference type="InterPro" id="IPR026444">
    <property type="entry name" value="Secre_tail"/>
</dbReference>
<feature type="domain" description="Secretion system C-terminal sorting" evidence="1">
    <location>
        <begin position="6"/>
        <end position="60"/>
    </location>
</feature>
<gene>
    <name evidence="2" type="ORF">EZS27_025657</name>
</gene>
<proteinExistence type="predicted"/>
<reference evidence="2" key="1">
    <citation type="submission" date="2019-03" db="EMBL/GenBank/DDBJ databases">
        <title>Single cell metagenomics reveals metabolic interactions within the superorganism composed of flagellate Streblomastix strix and complex community of Bacteroidetes bacteria on its surface.</title>
        <authorList>
            <person name="Treitli S.C."/>
            <person name="Kolisko M."/>
            <person name="Husnik F."/>
            <person name="Keeling P."/>
            <person name="Hampl V."/>
        </authorList>
    </citation>
    <scope>NUCLEOTIDE SEQUENCE</scope>
    <source>
        <strain evidence="2">STM</strain>
    </source>
</reference>
<dbReference type="Gene3D" id="2.60.40.3080">
    <property type="match status" value="1"/>
</dbReference>
<name>A0A5J4QV86_9ZZZZ</name>
<evidence type="ECO:0000313" key="2">
    <source>
        <dbReference type="EMBL" id="KAA6325088.1"/>
    </source>
</evidence>
<dbReference type="Pfam" id="PF18962">
    <property type="entry name" value="Por_Secre_tail"/>
    <property type="match status" value="1"/>
</dbReference>
<dbReference type="EMBL" id="SNRY01002437">
    <property type="protein sequence ID" value="KAA6325088.1"/>
    <property type="molecule type" value="Genomic_DNA"/>
</dbReference>
<protein>
    <recommendedName>
        <fullName evidence="1">Secretion system C-terminal sorting domain-containing protein</fullName>
    </recommendedName>
</protein>
<evidence type="ECO:0000259" key="1">
    <source>
        <dbReference type="Pfam" id="PF18962"/>
    </source>
</evidence>
<accession>A0A5J4QV86</accession>
<dbReference type="AlphaFoldDB" id="A0A5J4QV86"/>